<feature type="transmembrane region" description="Helical" evidence="7">
    <location>
        <begin position="192"/>
        <end position="208"/>
    </location>
</feature>
<keyword evidence="10" id="KW-1185">Reference proteome</keyword>
<name>A0A1C3JLQ8_9GAMM</name>
<evidence type="ECO:0000256" key="1">
    <source>
        <dbReference type="ARBA" id="ARBA00004651"/>
    </source>
</evidence>
<dbReference type="Proteomes" id="UP000092840">
    <property type="component" value="Unassembled WGS sequence"/>
</dbReference>
<dbReference type="AlphaFoldDB" id="A0A1C3JLQ8"/>
<dbReference type="Pfam" id="PF01810">
    <property type="entry name" value="LysE"/>
    <property type="match status" value="1"/>
</dbReference>
<evidence type="ECO:0000256" key="2">
    <source>
        <dbReference type="ARBA" id="ARBA00007928"/>
    </source>
</evidence>
<evidence type="ECO:0000313" key="8">
    <source>
        <dbReference type="EMBL" id="SBT16114.1"/>
    </source>
</evidence>
<sequence length="210" mass="22718">MALQFWLTVAPILLLLSFGPGPNNFTAMYNGIRVGASAAVIAVIGRNVAFTILMVVSALGLGAVIVSSSFWFNVVKWLGVAYLLYVGVKTWMAAKQNLSSMEEEGIVVQNSHFSRMRQEFMVAISNPKAVLIFTAIFPQLLDLNEPVAIQFTIFGATFLATEFIAAFFYAVGGRQLRRIIRSPKGLANLNRGMGGIFVAASAFLATATRG</sequence>
<feature type="transmembrane region" description="Helical" evidence="7">
    <location>
        <begin position="77"/>
        <end position="94"/>
    </location>
</feature>
<dbReference type="GO" id="GO:0005886">
    <property type="term" value="C:plasma membrane"/>
    <property type="evidence" value="ECO:0007669"/>
    <property type="project" value="UniProtKB-SubCell"/>
</dbReference>
<keyword evidence="3" id="KW-1003">Cell membrane</keyword>
<organism evidence="8 11">
    <name type="scientific">Marinomonas gallaica</name>
    <dbReference type="NCBI Taxonomy" id="1806667"/>
    <lineage>
        <taxon>Bacteria</taxon>
        <taxon>Pseudomonadati</taxon>
        <taxon>Pseudomonadota</taxon>
        <taxon>Gammaproteobacteria</taxon>
        <taxon>Oceanospirillales</taxon>
        <taxon>Oceanospirillaceae</taxon>
        <taxon>Marinomonas</taxon>
    </lineage>
</organism>
<evidence type="ECO:0000313" key="10">
    <source>
        <dbReference type="Proteomes" id="UP000092840"/>
    </source>
</evidence>
<dbReference type="OrthoDB" id="9804822at2"/>
<dbReference type="InterPro" id="IPR001123">
    <property type="entry name" value="LeuE-type"/>
</dbReference>
<evidence type="ECO:0000256" key="5">
    <source>
        <dbReference type="ARBA" id="ARBA00022989"/>
    </source>
</evidence>
<evidence type="ECO:0000256" key="4">
    <source>
        <dbReference type="ARBA" id="ARBA00022692"/>
    </source>
</evidence>
<gene>
    <name evidence="8" type="primary">rhtB_1</name>
    <name evidence="9" type="synonym">rhtB_5</name>
    <name evidence="8" type="ORF">MGA5115_00188</name>
    <name evidence="9" type="ORF">MGA5116_01749</name>
</gene>
<evidence type="ECO:0000256" key="6">
    <source>
        <dbReference type="ARBA" id="ARBA00023136"/>
    </source>
</evidence>
<keyword evidence="4 7" id="KW-0812">Transmembrane</keyword>
<dbReference type="RefSeq" id="WP_067030463.1">
    <property type="nucleotide sequence ID" value="NZ_FLRA01000002.1"/>
</dbReference>
<dbReference type="EMBL" id="FLRA01000002">
    <property type="protein sequence ID" value="SBT16114.1"/>
    <property type="molecule type" value="Genomic_DNA"/>
</dbReference>
<evidence type="ECO:0000313" key="11">
    <source>
        <dbReference type="Proteomes" id="UP000092871"/>
    </source>
</evidence>
<dbReference type="PANTHER" id="PTHR30086:SF14">
    <property type="entry name" value="HOMOSERINE_HOMOSERINE LACTONE EFFLUX PROTEIN"/>
    <property type="match status" value="1"/>
</dbReference>
<reference evidence="8 11" key="2">
    <citation type="submission" date="2016-06" db="EMBL/GenBank/DDBJ databases">
        <authorList>
            <person name="Kjaerup R.B."/>
            <person name="Dalgaard T.S."/>
            <person name="Juul-Madsen H.R."/>
        </authorList>
    </citation>
    <scope>NUCLEOTIDE SEQUENCE [LARGE SCALE GENOMIC DNA]</scope>
    <source>
        <strain evidence="8 11">CECT 5115</strain>
    </source>
</reference>
<feature type="transmembrane region" description="Helical" evidence="7">
    <location>
        <begin position="120"/>
        <end position="141"/>
    </location>
</feature>
<evidence type="ECO:0000313" key="9">
    <source>
        <dbReference type="EMBL" id="SBT21162.1"/>
    </source>
</evidence>
<dbReference type="GO" id="GO:0042970">
    <property type="term" value="F:homoserine transmembrane transporter activity"/>
    <property type="evidence" value="ECO:0007669"/>
    <property type="project" value="TreeGrafter"/>
</dbReference>
<protein>
    <submittedName>
        <fullName evidence="8">Homoserine/homoserine lactone efflux protein</fullName>
    </submittedName>
</protein>
<dbReference type="PIRSF" id="PIRSF006324">
    <property type="entry name" value="LeuE"/>
    <property type="match status" value="1"/>
</dbReference>
<feature type="transmembrane region" description="Helical" evidence="7">
    <location>
        <begin position="147"/>
        <end position="171"/>
    </location>
</feature>
<dbReference type="PANTHER" id="PTHR30086">
    <property type="entry name" value="ARGININE EXPORTER PROTEIN ARGO"/>
    <property type="match status" value="1"/>
</dbReference>
<comment type="similarity">
    <text evidence="2">Belongs to the Rht family.</text>
</comment>
<dbReference type="Proteomes" id="UP000092871">
    <property type="component" value="Unassembled WGS sequence"/>
</dbReference>
<proteinExistence type="inferred from homology"/>
<keyword evidence="5 7" id="KW-1133">Transmembrane helix</keyword>
<reference evidence="9 10" key="1">
    <citation type="submission" date="2016-06" db="EMBL/GenBank/DDBJ databases">
        <authorList>
            <person name="Rodrigo-Torres L."/>
            <person name="Arahal D.R."/>
        </authorList>
    </citation>
    <scope>NUCLEOTIDE SEQUENCE [LARGE SCALE GENOMIC DNA]</scope>
    <source>
        <strain evidence="9 10">CECT 5116</strain>
    </source>
</reference>
<evidence type="ECO:0000256" key="7">
    <source>
        <dbReference type="SAM" id="Phobius"/>
    </source>
</evidence>
<dbReference type="EMBL" id="FLRB01000012">
    <property type="protein sequence ID" value="SBT21162.1"/>
    <property type="molecule type" value="Genomic_DNA"/>
</dbReference>
<keyword evidence="6 7" id="KW-0472">Membrane</keyword>
<accession>A0A1C3JLQ8</accession>
<comment type="subcellular location">
    <subcellularLocation>
        <location evidence="1">Cell membrane</location>
        <topology evidence="1">Multi-pass membrane protein</topology>
    </subcellularLocation>
</comment>
<feature type="transmembrane region" description="Helical" evidence="7">
    <location>
        <begin position="27"/>
        <end position="45"/>
    </location>
</feature>
<evidence type="ECO:0000256" key="3">
    <source>
        <dbReference type="ARBA" id="ARBA00022475"/>
    </source>
</evidence>